<comment type="caution">
    <text evidence="1">The sequence shown here is derived from an EMBL/GenBank/DDBJ whole genome shotgun (WGS) entry which is preliminary data.</text>
</comment>
<keyword evidence="2" id="KW-1185">Reference proteome</keyword>
<sequence length="146" mass="16737">MAISVAPRKPVLQISFTVTSEYGFLRCVGKMMDSFSMFRLIYCSKSFTSDGWSTTVTDAPNPLQVIDGASACAYELHTIHHNRRSAAIHFAYCTYKHRMHSVYRFAVVPTRFSASHWSPPSRHNFICNSHAHHNNFVFIIKYDKTQ</sequence>
<evidence type="ECO:0000313" key="1">
    <source>
        <dbReference type="EMBL" id="GBP23532.1"/>
    </source>
</evidence>
<dbReference type="EMBL" id="BGZK01000151">
    <property type="protein sequence ID" value="GBP23532.1"/>
    <property type="molecule type" value="Genomic_DNA"/>
</dbReference>
<reference evidence="1 2" key="1">
    <citation type="journal article" date="2019" name="Commun. Biol.">
        <title>The bagworm genome reveals a unique fibroin gene that provides high tensile strength.</title>
        <authorList>
            <person name="Kono N."/>
            <person name="Nakamura H."/>
            <person name="Ohtoshi R."/>
            <person name="Tomita M."/>
            <person name="Numata K."/>
            <person name="Arakawa K."/>
        </authorList>
    </citation>
    <scope>NUCLEOTIDE SEQUENCE [LARGE SCALE GENOMIC DNA]</scope>
</reference>
<dbReference type="AlphaFoldDB" id="A0A4C1UC59"/>
<accession>A0A4C1UC59</accession>
<organism evidence="1 2">
    <name type="scientific">Eumeta variegata</name>
    <name type="common">Bagworm moth</name>
    <name type="synonym">Eumeta japonica</name>
    <dbReference type="NCBI Taxonomy" id="151549"/>
    <lineage>
        <taxon>Eukaryota</taxon>
        <taxon>Metazoa</taxon>
        <taxon>Ecdysozoa</taxon>
        <taxon>Arthropoda</taxon>
        <taxon>Hexapoda</taxon>
        <taxon>Insecta</taxon>
        <taxon>Pterygota</taxon>
        <taxon>Neoptera</taxon>
        <taxon>Endopterygota</taxon>
        <taxon>Lepidoptera</taxon>
        <taxon>Glossata</taxon>
        <taxon>Ditrysia</taxon>
        <taxon>Tineoidea</taxon>
        <taxon>Psychidae</taxon>
        <taxon>Oiketicinae</taxon>
        <taxon>Eumeta</taxon>
    </lineage>
</organism>
<name>A0A4C1UC59_EUMVA</name>
<evidence type="ECO:0000313" key="2">
    <source>
        <dbReference type="Proteomes" id="UP000299102"/>
    </source>
</evidence>
<proteinExistence type="predicted"/>
<protein>
    <submittedName>
        <fullName evidence="1">Uncharacterized protein</fullName>
    </submittedName>
</protein>
<gene>
    <name evidence="1" type="ORF">EVAR_12813_1</name>
</gene>
<dbReference type="Proteomes" id="UP000299102">
    <property type="component" value="Unassembled WGS sequence"/>
</dbReference>